<evidence type="ECO:0000256" key="6">
    <source>
        <dbReference type="ARBA" id="ARBA00022989"/>
    </source>
</evidence>
<dbReference type="EMBL" id="JABXBU010002228">
    <property type="protein sequence ID" value="KAF8770770.1"/>
    <property type="molecule type" value="Genomic_DNA"/>
</dbReference>
<sequence length="400" mass="46235">MWNKKKVEFSEYAKNLYSNSLVTGIPEIVIANNWRVRLIRLAIFICCIVGFIYQSLDFMDLYWKYPTILDIQITRKDEIMMPAITACDANGVRLSLYCKHYPCRKPLLEHRFCRCYPAGRYCNRRELYPGIMIPLKVGDISRTFFLAEEDRRHLMPRGEDFVTSCSLNRPPLPVVKNCGNLTLAPACPNKINEPTACFSINSVYGHPQKKPPNISASTAIEFELFSPPIEYDPALMEMYKQVSLHSPYALSNPFVEGLLLRSERSYKIFVKQTVKHLMGPPYDTNCFDYLEEWRRNGGRGPPNRSDCVQLCKKKSQMSQTGGCVPTNIWYPSNEKRCYSGTKWCADYGMSFAEECKQPSWNNEKIERNETNTCETECRPACWPGETKALKKKRSCEREEE</sequence>
<keyword evidence="6 13" id="KW-1133">Transmembrane helix</keyword>
<comment type="subcellular location">
    <subcellularLocation>
        <location evidence="1">Membrane</location>
        <topology evidence="1">Multi-pass membrane protein</topology>
    </subcellularLocation>
</comment>
<evidence type="ECO:0000256" key="5">
    <source>
        <dbReference type="ARBA" id="ARBA00022692"/>
    </source>
</evidence>
<reference evidence="14" key="1">
    <citation type="journal article" date="2020" name="bioRxiv">
        <title>Chromosome-level reference genome of the European wasp spider Argiope bruennichi: a resource for studies on range expansion and evolutionary adaptation.</title>
        <authorList>
            <person name="Sheffer M.M."/>
            <person name="Hoppe A."/>
            <person name="Krehenwinkel H."/>
            <person name="Uhl G."/>
            <person name="Kuss A.W."/>
            <person name="Jensen L."/>
            <person name="Jensen C."/>
            <person name="Gillespie R.G."/>
            <person name="Hoff K.J."/>
            <person name="Prost S."/>
        </authorList>
    </citation>
    <scope>NUCLEOTIDE SEQUENCE</scope>
</reference>
<keyword evidence="11 12" id="KW-0407">Ion channel</keyword>
<keyword evidence="3 12" id="KW-0813">Transport</keyword>
<proteinExistence type="inferred from homology"/>
<keyword evidence="5 12" id="KW-0812">Transmembrane</keyword>
<evidence type="ECO:0000313" key="15">
    <source>
        <dbReference type="Proteomes" id="UP000807504"/>
    </source>
</evidence>
<keyword evidence="9 13" id="KW-0472">Membrane</keyword>
<evidence type="ECO:0000256" key="10">
    <source>
        <dbReference type="ARBA" id="ARBA00023201"/>
    </source>
</evidence>
<keyword evidence="10 12" id="KW-0739">Sodium transport</keyword>
<dbReference type="AlphaFoldDB" id="A0A8T0EDP4"/>
<dbReference type="Proteomes" id="UP000807504">
    <property type="component" value="Unassembled WGS sequence"/>
</dbReference>
<dbReference type="PANTHER" id="PTHR11690">
    <property type="entry name" value="AMILORIDE-SENSITIVE SODIUM CHANNEL-RELATED"/>
    <property type="match status" value="1"/>
</dbReference>
<dbReference type="PANTHER" id="PTHR11690:SF248">
    <property type="entry name" value="PICKPOCKET 17, ISOFORM A"/>
    <property type="match status" value="1"/>
</dbReference>
<keyword evidence="15" id="KW-1185">Reference proteome</keyword>
<organism evidence="14 15">
    <name type="scientific">Argiope bruennichi</name>
    <name type="common">Wasp spider</name>
    <name type="synonym">Aranea bruennichi</name>
    <dbReference type="NCBI Taxonomy" id="94029"/>
    <lineage>
        <taxon>Eukaryota</taxon>
        <taxon>Metazoa</taxon>
        <taxon>Ecdysozoa</taxon>
        <taxon>Arthropoda</taxon>
        <taxon>Chelicerata</taxon>
        <taxon>Arachnida</taxon>
        <taxon>Araneae</taxon>
        <taxon>Araneomorphae</taxon>
        <taxon>Entelegynae</taxon>
        <taxon>Araneoidea</taxon>
        <taxon>Araneidae</taxon>
        <taxon>Argiope</taxon>
    </lineage>
</organism>
<evidence type="ECO:0000256" key="9">
    <source>
        <dbReference type="ARBA" id="ARBA00023136"/>
    </source>
</evidence>
<reference evidence="14" key="2">
    <citation type="submission" date="2020-06" db="EMBL/GenBank/DDBJ databases">
        <authorList>
            <person name="Sheffer M."/>
        </authorList>
    </citation>
    <scope>NUCLEOTIDE SEQUENCE</scope>
</reference>
<evidence type="ECO:0000313" key="14">
    <source>
        <dbReference type="EMBL" id="KAF8770770.1"/>
    </source>
</evidence>
<comment type="similarity">
    <text evidence="2 12">Belongs to the amiloride-sensitive sodium channel (TC 1.A.6) family.</text>
</comment>
<dbReference type="Pfam" id="PF00858">
    <property type="entry name" value="ASC"/>
    <property type="match status" value="1"/>
</dbReference>
<feature type="transmembrane region" description="Helical" evidence="13">
    <location>
        <begin position="38"/>
        <end position="56"/>
    </location>
</feature>
<evidence type="ECO:0000256" key="4">
    <source>
        <dbReference type="ARBA" id="ARBA00022461"/>
    </source>
</evidence>
<evidence type="ECO:0000256" key="13">
    <source>
        <dbReference type="SAM" id="Phobius"/>
    </source>
</evidence>
<evidence type="ECO:0000256" key="11">
    <source>
        <dbReference type="ARBA" id="ARBA00023303"/>
    </source>
</evidence>
<keyword evidence="8 12" id="KW-0406">Ion transport</keyword>
<evidence type="ECO:0000256" key="7">
    <source>
        <dbReference type="ARBA" id="ARBA00023053"/>
    </source>
</evidence>
<evidence type="ECO:0000256" key="12">
    <source>
        <dbReference type="RuleBase" id="RU000679"/>
    </source>
</evidence>
<evidence type="ECO:0000256" key="3">
    <source>
        <dbReference type="ARBA" id="ARBA00022448"/>
    </source>
</evidence>
<accession>A0A8T0EDP4</accession>
<protein>
    <submittedName>
        <fullName evidence="14">Uncharacterized protein</fullName>
    </submittedName>
</protein>
<comment type="caution">
    <text evidence="14">The sequence shown here is derived from an EMBL/GenBank/DDBJ whole genome shotgun (WGS) entry which is preliminary data.</text>
</comment>
<dbReference type="InterPro" id="IPR001873">
    <property type="entry name" value="ENaC"/>
</dbReference>
<gene>
    <name evidence="14" type="ORF">HNY73_018260</name>
</gene>
<name>A0A8T0EDP4_ARGBR</name>
<dbReference type="GO" id="GO:0015280">
    <property type="term" value="F:ligand-gated sodium channel activity"/>
    <property type="evidence" value="ECO:0007669"/>
    <property type="project" value="TreeGrafter"/>
</dbReference>
<evidence type="ECO:0000256" key="8">
    <source>
        <dbReference type="ARBA" id="ARBA00023065"/>
    </source>
</evidence>
<evidence type="ECO:0000256" key="2">
    <source>
        <dbReference type="ARBA" id="ARBA00007193"/>
    </source>
</evidence>
<evidence type="ECO:0000256" key="1">
    <source>
        <dbReference type="ARBA" id="ARBA00004141"/>
    </source>
</evidence>
<keyword evidence="7" id="KW-0915">Sodium</keyword>
<dbReference type="GO" id="GO:0005886">
    <property type="term" value="C:plasma membrane"/>
    <property type="evidence" value="ECO:0007669"/>
    <property type="project" value="TreeGrafter"/>
</dbReference>
<keyword evidence="4 12" id="KW-0894">Sodium channel</keyword>